<dbReference type="PROSITE" id="PS50097">
    <property type="entry name" value="BTB"/>
    <property type="match status" value="1"/>
</dbReference>
<proteinExistence type="predicted"/>
<feature type="domain" description="BTB" evidence="1">
    <location>
        <begin position="17"/>
        <end position="87"/>
    </location>
</feature>
<name>A0A1Y6LD88_ZYMTR</name>
<evidence type="ECO:0000259" key="1">
    <source>
        <dbReference type="PROSITE" id="PS50097"/>
    </source>
</evidence>
<sequence length="265" mass="29393">MSSVMARFVRRLESPFVTIRVGQGAGTRDFHVPQDILCACSVWFTNALKQDRFIEGAEKLIKLPEESAATFEAFIAFAYEGLISFKRAGDMSTEARGEAFQYVLDIWNFGEKYMLPHLQDAATTTACSFLHCRDGVPWDVLGHCFEVATTECPFRTIIADYAAQCMHVQREGAGPAIERHLGSADGFITAFCASQLALRSLPVGHFPRYGKPLQAGAELYKTDGHDGEWREGFEEELGYGGSWAIPYFDCGECGLYHSDRLDASA</sequence>
<protein>
    <recommendedName>
        <fullName evidence="1">BTB domain-containing protein</fullName>
    </recommendedName>
</protein>
<dbReference type="PANTHER" id="PTHR47843">
    <property type="entry name" value="BTB DOMAIN-CONTAINING PROTEIN-RELATED"/>
    <property type="match status" value="1"/>
</dbReference>
<accession>A0A1Y6LD88</accession>
<evidence type="ECO:0000313" key="3">
    <source>
        <dbReference type="Proteomes" id="UP000215453"/>
    </source>
</evidence>
<dbReference type="EMBL" id="LT882678">
    <property type="protein sequence ID" value="SMY22393.1"/>
    <property type="molecule type" value="Genomic_DNA"/>
</dbReference>
<dbReference type="Proteomes" id="UP000215453">
    <property type="component" value="Chromosome 3"/>
</dbReference>
<reference evidence="2 3" key="1">
    <citation type="submission" date="2016-10" db="EMBL/GenBank/DDBJ databases">
        <authorList>
            <person name="Varghese N."/>
        </authorList>
    </citation>
    <scope>NUCLEOTIDE SEQUENCE [LARGE SCALE GENOMIC DNA]</scope>
</reference>
<dbReference type="CDD" id="cd18186">
    <property type="entry name" value="BTB_POZ_ZBTB_KLHL-like"/>
    <property type="match status" value="1"/>
</dbReference>
<dbReference type="InterPro" id="IPR000210">
    <property type="entry name" value="BTB/POZ_dom"/>
</dbReference>
<dbReference type="PANTHER" id="PTHR47843:SF2">
    <property type="entry name" value="BTB DOMAIN-CONTAINING PROTEIN"/>
    <property type="match status" value="1"/>
</dbReference>
<dbReference type="InterPro" id="IPR011333">
    <property type="entry name" value="SKP1/BTB/POZ_sf"/>
</dbReference>
<dbReference type="Pfam" id="PF00651">
    <property type="entry name" value="BTB"/>
    <property type="match status" value="1"/>
</dbReference>
<organism evidence="2 3">
    <name type="scientific">Zymoseptoria tritici ST99CH_1A5</name>
    <dbReference type="NCBI Taxonomy" id="1276529"/>
    <lineage>
        <taxon>Eukaryota</taxon>
        <taxon>Fungi</taxon>
        <taxon>Dikarya</taxon>
        <taxon>Ascomycota</taxon>
        <taxon>Pezizomycotina</taxon>
        <taxon>Dothideomycetes</taxon>
        <taxon>Dothideomycetidae</taxon>
        <taxon>Mycosphaerellales</taxon>
        <taxon>Mycosphaerellaceae</taxon>
        <taxon>Zymoseptoria</taxon>
    </lineage>
</organism>
<dbReference type="SUPFAM" id="SSF54695">
    <property type="entry name" value="POZ domain"/>
    <property type="match status" value="1"/>
</dbReference>
<dbReference type="AlphaFoldDB" id="A0A1Y6LD88"/>
<dbReference type="Gene3D" id="3.30.710.10">
    <property type="entry name" value="Potassium Channel Kv1.1, Chain A"/>
    <property type="match status" value="1"/>
</dbReference>
<evidence type="ECO:0000313" key="2">
    <source>
        <dbReference type="EMBL" id="SMY22393.1"/>
    </source>
</evidence>
<gene>
    <name evidence="2" type="ORF">ZT1A5_G3832</name>
</gene>